<dbReference type="RefSeq" id="XP_008097576.1">
    <property type="nucleotide sequence ID" value="XM_008099385.1"/>
</dbReference>
<dbReference type="GeneID" id="24414200"/>
<name>E3QRR8_COLGM</name>
<protein>
    <submittedName>
        <fullName evidence="2">Uncharacterized protein</fullName>
    </submittedName>
</protein>
<proteinExistence type="predicted"/>
<dbReference type="EMBL" id="GG697371">
    <property type="protein sequence ID" value="EFQ33556.1"/>
    <property type="molecule type" value="Genomic_DNA"/>
</dbReference>
<dbReference type="AlphaFoldDB" id="E3QRR8"/>
<evidence type="ECO:0000313" key="3">
    <source>
        <dbReference type="Proteomes" id="UP000008782"/>
    </source>
</evidence>
<organism evidence="3">
    <name type="scientific">Colletotrichum graminicola (strain M1.001 / M2 / FGSC 10212)</name>
    <name type="common">Maize anthracnose fungus</name>
    <name type="synonym">Glomerella graminicola</name>
    <dbReference type="NCBI Taxonomy" id="645133"/>
    <lineage>
        <taxon>Eukaryota</taxon>
        <taxon>Fungi</taxon>
        <taxon>Dikarya</taxon>
        <taxon>Ascomycota</taxon>
        <taxon>Pezizomycotina</taxon>
        <taxon>Sordariomycetes</taxon>
        <taxon>Hypocreomycetidae</taxon>
        <taxon>Glomerellales</taxon>
        <taxon>Glomerellaceae</taxon>
        <taxon>Colletotrichum</taxon>
        <taxon>Colletotrichum graminicola species complex</taxon>
    </lineage>
</organism>
<sequence>MSKPAIGQLGQGRQISKRDVRTQVCSRARVMHGAEHTQSRGLGISTEQLSEFRASNARALCGGFDSAQPVKRSEPGW</sequence>
<dbReference type="HOGENOM" id="CLU_2637925_0_0_1"/>
<gene>
    <name evidence="2" type="ORF">GLRG_08835</name>
</gene>
<feature type="region of interest" description="Disordered" evidence="1">
    <location>
        <begin position="1"/>
        <end position="21"/>
    </location>
</feature>
<evidence type="ECO:0000313" key="2">
    <source>
        <dbReference type="EMBL" id="EFQ33556.1"/>
    </source>
</evidence>
<keyword evidence="3" id="KW-1185">Reference proteome</keyword>
<dbReference type="VEuPathDB" id="FungiDB:GLRG_08835"/>
<accession>E3QRR8</accession>
<reference evidence="3" key="1">
    <citation type="journal article" date="2012" name="Nat. Genet.">
        <title>Lifestyle transitions in plant pathogenic Colletotrichum fungi deciphered by genome and transcriptome analyses.</title>
        <authorList>
            <person name="O'Connell R.J."/>
            <person name="Thon M.R."/>
            <person name="Hacquard S."/>
            <person name="Amyotte S.G."/>
            <person name="Kleemann J."/>
            <person name="Torres M.F."/>
            <person name="Damm U."/>
            <person name="Buiate E.A."/>
            <person name="Epstein L."/>
            <person name="Alkan N."/>
            <person name="Altmueller J."/>
            <person name="Alvarado-Balderrama L."/>
            <person name="Bauser C.A."/>
            <person name="Becker C."/>
            <person name="Birren B.W."/>
            <person name="Chen Z."/>
            <person name="Choi J."/>
            <person name="Crouch J.A."/>
            <person name="Duvick J.P."/>
            <person name="Farman M.A."/>
            <person name="Gan P."/>
            <person name="Heiman D."/>
            <person name="Henrissat B."/>
            <person name="Howard R.J."/>
            <person name="Kabbage M."/>
            <person name="Koch C."/>
            <person name="Kracher B."/>
            <person name="Kubo Y."/>
            <person name="Law A.D."/>
            <person name="Lebrun M.-H."/>
            <person name="Lee Y.-H."/>
            <person name="Miyara I."/>
            <person name="Moore N."/>
            <person name="Neumann U."/>
            <person name="Nordstroem K."/>
            <person name="Panaccione D.G."/>
            <person name="Panstruga R."/>
            <person name="Place M."/>
            <person name="Proctor R.H."/>
            <person name="Prusky D."/>
            <person name="Rech G."/>
            <person name="Reinhardt R."/>
            <person name="Rollins J.A."/>
            <person name="Rounsley S."/>
            <person name="Schardl C.L."/>
            <person name="Schwartz D.C."/>
            <person name="Shenoy N."/>
            <person name="Shirasu K."/>
            <person name="Sikhakolli U.R."/>
            <person name="Stueber K."/>
            <person name="Sukno S.A."/>
            <person name="Sweigard J.A."/>
            <person name="Takano Y."/>
            <person name="Takahara H."/>
            <person name="Trail F."/>
            <person name="van der Does H.C."/>
            <person name="Voll L.M."/>
            <person name="Will I."/>
            <person name="Young S."/>
            <person name="Zeng Q."/>
            <person name="Zhang J."/>
            <person name="Zhou S."/>
            <person name="Dickman M.B."/>
            <person name="Schulze-Lefert P."/>
            <person name="Ver Loren van Themaat E."/>
            <person name="Ma L.-J."/>
            <person name="Vaillancourt L.J."/>
        </authorList>
    </citation>
    <scope>NUCLEOTIDE SEQUENCE [LARGE SCALE GENOMIC DNA]</scope>
    <source>
        <strain evidence="3">M1.001 / M2 / FGSC 10212</strain>
    </source>
</reference>
<evidence type="ECO:0000256" key="1">
    <source>
        <dbReference type="SAM" id="MobiDB-lite"/>
    </source>
</evidence>
<dbReference type="Proteomes" id="UP000008782">
    <property type="component" value="Unassembled WGS sequence"/>
</dbReference>